<evidence type="ECO:0000256" key="9">
    <source>
        <dbReference type="PIRSR" id="PIRSR006431-1"/>
    </source>
</evidence>
<evidence type="ECO:0000313" key="13">
    <source>
        <dbReference type="Proteomes" id="UP000317982"/>
    </source>
</evidence>
<dbReference type="SUPFAM" id="SSF53474">
    <property type="entry name" value="alpha/beta-Hydrolases"/>
    <property type="match status" value="1"/>
</dbReference>
<organism evidence="12 13">
    <name type="scientific">Cryptosporangium phraense</name>
    <dbReference type="NCBI Taxonomy" id="2593070"/>
    <lineage>
        <taxon>Bacteria</taxon>
        <taxon>Bacillati</taxon>
        <taxon>Actinomycetota</taxon>
        <taxon>Actinomycetes</taxon>
        <taxon>Cryptosporangiales</taxon>
        <taxon>Cryptosporangiaceae</taxon>
        <taxon>Cryptosporangium</taxon>
    </lineage>
</organism>
<dbReference type="Pfam" id="PF00561">
    <property type="entry name" value="Abhydrolase_1"/>
    <property type="match status" value="1"/>
</dbReference>
<dbReference type="PANTHER" id="PTHR43722">
    <property type="entry name" value="PROLINE IMINOPEPTIDASE"/>
    <property type="match status" value="1"/>
</dbReference>
<dbReference type="PRINTS" id="PR00793">
    <property type="entry name" value="PROAMNOPTASE"/>
</dbReference>
<evidence type="ECO:0000313" key="12">
    <source>
        <dbReference type="EMBL" id="TQS44733.1"/>
    </source>
</evidence>
<evidence type="ECO:0000256" key="6">
    <source>
        <dbReference type="ARBA" id="ARBA00022670"/>
    </source>
</evidence>
<dbReference type="GO" id="GO:0004177">
    <property type="term" value="F:aminopeptidase activity"/>
    <property type="evidence" value="ECO:0007669"/>
    <property type="project" value="UniProtKB-UniRule"/>
</dbReference>
<dbReference type="GO" id="GO:0005737">
    <property type="term" value="C:cytoplasm"/>
    <property type="evidence" value="ECO:0007669"/>
    <property type="project" value="UniProtKB-SubCell"/>
</dbReference>
<evidence type="ECO:0000256" key="1">
    <source>
        <dbReference type="ARBA" id="ARBA00001585"/>
    </source>
</evidence>
<keyword evidence="6 8" id="KW-0645">Protease</keyword>
<dbReference type="InterPro" id="IPR029058">
    <property type="entry name" value="AB_hydrolase_fold"/>
</dbReference>
<dbReference type="GO" id="GO:0006508">
    <property type="term" value="P:proteolysis"/>
    <property type="evidence" value="ECO:0007669"/>
    <property type="project" value="UniProtKB-KW"/>
</dbReference>
<feature type="active site" evidence="9">
    <location>
        <position position="270"/>
    </location>
</feature>
<dbReference type="OrthoDB" id="9796770at2"/>
<feature type="domain" description="AB hydrolase-1" evidence="11">
    <location>
        <begin position="35"/>
        <end position="299"/>
    </location>
</feature>
<reference evidence="12 13" key="1">
    <citation type="submission" date="2019-07" db="EMBL/GenBank/DDBJ databases">
        <title>Cryptosporangium phraense sp. nov., isolated from plant litter.</title>
        <authorList>
            <person name="Suriyachadkun C."/>
        </authorList>
    </citation>
    <scope>NUCLEOTIDE SEQUENCE [LARGE SCALE GENOMIC DNA]</scope>
    <source>
        <strain evidence="12 13">A-T 5661</strain>
    </source>
</reference>
<dbReference type="EMBL" id="VIRS01000007">
    <property type="protein sequence ID" value="TQS44733.1"/>
    <property type="molecule type" value="Genomic_DNA"/>
</dbReference>
<dbReference type="InterPro" id="IPR005944">
    <property type="entry name" value="Pro_iminopeptidase"/>
</dbReference>
<evidence type="ECO:0000256" key="7">
    <source>
        <dbReference type="ARBA" id="ARBA00022801"/>
    </source>
</evidence>
<dbReference type="NCBIfam" id="TIGR01249">
    <property type="entry name" value="pro_imino_pep_1"/>
    <property type="match status" value="1"/>
</dbReference>
<evidence type="ECO:0000256" key="4">
    <source>
        <dbReference type="ARBA" id="ARBA00022438"/>
    </source>
</evidence>
<evidence type="ECO:0000256" key="10">
    <source>
        <dbReference type="RuleBase" id="RU003421"/>
    </source>
</evidence>
<dbReference type="FunCoup" id="A0A545ATV2">
    <property type="interactions" value="19"/>
</dbReference>
<keyword evidence="4 8" id="KW-0031">Aminopeptidase</keyword>
<comment type="caution">
    <text evidence="12">The sequence shown here is derived from an EMBL/GenBank/DDBJ whole genome shotgun (WGS) entry which is preliminary data.</text>
</comment>
<gene>
    <name evidence="12" type="primary">pip</name>
    <name evidence="12" type="ORF">FL583_12240</name>
</gene>
<accession>A0A545ATV2</accession>
<dbReference type="EC" id="3.4.11.5" evidence="8 10"/>
<dbReference type="RefSeq" id="WP_142704715.1">
    <property type="nucleotide sequence ID" value="NZ_VIRS01000007.1"/>
</dbReference>
<proteinExistence type="inferred from homology"/>
<evidence type="ECO:0000256" key="2">
    <source>
        <dbReference type="ARBA" id="ARBA00004496"/>
    </source>
</evidence>
<comment type="subcellular location">
    <subcellularLocation>
        <location evidence="2 8">Cytoplasm</location>
    </subcellularLocation>
</comment>
<dbReference type="InParanoid" id="A0A545ATV2"/>
<comment type="catalytic activity">
    <reaction evidence="1 8 10">
        <text>Release of N-terminal proline from a peptide.</text>
        <dbReference type="EC" id="3.4.11.5"/>
    </reaction>
</comment>
<dbReference type="AlphaFoldDB" id="A0A545ATV2"/>
<name>A0A545ATV2_9ACTN</name>
<evidence type="ECO:0000256" key="8">
    <source>
        <dbReference type="PIRNR" id="PIRNR006431"/>
    </source>
</evidence>
<dbReference type="PRINTS" id="PR00111">
    <property type="entry name" value="ABHYDROLASE"/>
</dbReference>
<evidence type="ECO:0000256" key="3">
    <source>
        <dbReference type="ARBA" id="ARBA00010088"/>
    </source>
</evidence>
<dbReference type="PIRSF" id="PIRSF006431">
    <property type="entry name" value="Pept_S33"/>
    <property type="match status" value="1"/>
</dbReference>
<evidence type="ECO:0000256" key="5">
    <source>
        <dbReference type="ARBA" id="ARBA00022490"/>
    </source>
</evidence>
<evidence type="ECO:0000259" key="11">
    <source>
        <dbReference type="Pfam" id="PF00561"/>
    </source>
</evidence>
<protein>
    <recommendedName>
        <fullName evidence="8 10">Proline iminopeptidase</fullName>
        <shortName evidence="8">PIP</shortName>
        <ecNumber evidence="8 10">3.4.11.5</ecNumber>
    </recommendedName>
    <alternativeName>
        <fullName evidence="8">Prolyl aminopeptidase</fullName>
    </alternativeName>
</protein>
<feature type="active site" description="Nucleophile" evidence="9">
    <location>
        <position position="115"/>
    </location>
</feature>
<keyword evidence="5 8" id="KW-0963">Cytoplasm</keyword>
<sequence>MRTLYPSLDPRRTGLLDVGDGHSIYWEECGAPGGKPVVFLHGGPGGGSTPDHRRLFDPDRYRIVLLDQRGCGRSRPHASEPHADLSANTTWHLVEDLEKLREHLGIDRWQVFGGSWGSTLALAYAETHPGRVTELVLRGIFTLRRSEIDWFYEGTLADLRPELWEAFAAAVPDARPGGYVEAYGRLLADPDPAVHGPAAAAWARWEAANISLLPRPELVDRYGEAAYATAFARIENHYFRHAGWFTDRQLLSDAPRLSSIPTVIVQGRYDLCTPPVTALELHRALPSAEFVLVDDAGHSFDEPGILDALIRATDRFAG</sequence>
<keyword evidence="13" id="KW-1185">Reference proteome</keyword>
<dbReference type="PANTHER" id="PTHR43722:SF1">
    <property type="entry name" value="PROLINE IMINOPEPTIDASE"/>
    <property type="match status" value="1"/>
</dbReference>
<dbReference type="InterPro" id="IPR002410">
    <property type="entry name" value="Peptidase_S33"/>
</dbReference>
<keyword evidence="7 8" id="KW-0378">Hydrolase</keyword>
<comment type="similarity">
    <text evidence="3 8 10">Belongs to the peptidase S33 family.</text>
</comment>
<dbReference type="Proteomes" id="UP000317982">
    <property type="component" value="Unassembled WGS sequence"/>
</dbReference>
<dbReference type="Gene3D" id="3.40.50.1820">
    <property type="entry name" value="alpha/beta hydrolase"/>
    <property type="match status" value="1"/>
</dbReference>
<feature type="active site" description="Proton donor" evidence="9">
    <location>
        <position position="298"/>
    </location>
</feature>
<dbReference type="InterPro" id="IPR000073">
    <property type="entry name" value="AB_hydrolase_1"/>
</dbReference>